<dbReference type="InterPro" id="IPR050508">
    <property type="entry name" value="Methyltransf_Superfamily"/>
</dbReference>
<dbReference type="Pfam" id="PF08241">
    <property type="entry name" value="Methyltransf_11"/>
    <property type="match status" value="1"/>
</dbReference>
<reference evidence="2 3" key="1">
    <citation type="submission" date="2019-06" db="EMBL/GenBank/DDBJ databases">
        <title>Sequencing the genomes of 1000 actinobacteria strains.</title>
        <authorList>
            <person name="Klenk H.-P."/>
        </authorList>
    </citation>
    <scope>NUCLEOTIDE SEQUENCE [LARGE SCALE GENOMIC DNA]</scope>
    <source>
        <strain evidence="2 3">DSM 18607</strain>
    </source>
</reference>
<keyword evidence="2" id="KW-0808">Transferase</keyword>
<dbReference type="PANTHER" id="PTHR42912">
    <property type="entry name" value="METHYLTRANSFERASE"/>
    <property type="match status" value="1"/>
</dbReference>
<evidence type="ECO:0000259" key="1">
    <source>
        <dbReference type="Pfam" id="PF08241"/>
    </source>
</evidence>
<dbReference type="EMBL" id="VFMN01000001">
    <property type="protein sequence ID" value="TQJ10019.1"/>
    <property type="molecule type" value="Genomic_DNA"/>
</dbReference>
<dbReference type="PANTHER" id="PTHR42912:SF93">
    <property type="entry name" value="N6-ADENOSINE-METHYLTRANSFERASE TMT1A"/>
    <property type="match status" value="1"/>
</dbReference>
<comment type="caution">
    <text evidence="2">The sequence shown here is derived from an EMBL/GenBank/DDBJ whole genome shotgun (WGS) entry which is preliminary data.</text>
</comment>
<evidence type="ECO:0000313" key="2">
    <source>
        <dbReference type="EMBL" id="TQJ10019.1"/>
    </source>
</evidence>
<sequence length="256" mass="26974">MSFEVAAEAYDRFMGRFSAPLSPRLCDLAGLGAGSGRRALDVGCGPGQLTVELVRRLGADHVVAVDPSAPFVAAARDRLPGVDVRQAPGEALPFDDGTVDAALAQLVVSFFRDPVGGLREMARVTRPGGVVAVSTWDLAGDRAPHSSFWRVLRRLHPDVDDESGMPGAGDGRLPALLDEAGLGEVAQHELHVTRDFDGFDDWWGTYQLGVGPPGDAVRRLDDAARTQLREACRAELGDGPLTIAAVAWAATGTVAG</sequence>
<dbReference type="Gene3D" id="3.40.50.150">
    <property type="entry name" value="Vaccinia Virus protein VP39"/>
    <property type="match status" value="1"/>
</dbReference>
<dbReference type="OrthoDB" id="9795634at2"/>
<dbReference type="InterPro" id="IPR029063">
    <property type="entry name" value="SAM-dependent_MTases_sf"/>
</dbReference>
<keyword evidence="2" id="KW-0489">Methyltransferase</keyword>
<dbReference type="SUPFAM" id="SSF53335">
    <property type="entry name" value="S-adenosyl-L-methionine-dependent methyltransferases"/>
    <property type="match status" value="1"/>
</dbReference>
<dbReference type="AlphaFoldDB" id="A0A542E3Z7"/>
<evidence type="ECO:0000313" key="3">
    <source>
        <dbReference type="Proteomes" id="UP000317893"/>
    </source>
</evidence>
<dbReference type="GO" id="GO:0008757">
    <property type="term" value="F:S-adenosylmethionine-dependent methyltransferase activity"/>
    <property type="evidence" value="ECO:0007669"/>
    <property type="project" value="InterPro"/>
</dbReference>
<accession>A0A542E3Z7</accession>
<dbReference type="RefSeq" id="WP_141849297.1">
    <property type="nucleotide sequence ID" value="NZ_BAAAPR010000001.1"/>
</dbReference>
<dbReference type="CDD" id="cd02440">
    <property type="entry name" value="AdoMet_MTases"/>
    <property type="match status" value="1"/>
</dbReference>
<keyword evidence="3" id="KW-1185">Reference proteome</keyword>
<name>A0A542E3Z7_9MICO</name>
<dbReference type="GO" id="GO:0032259">
    <property type="term" value="P:methylation"/>
    <property type="evidence" value="ECO:0007669"/>
    <property type="project" value="UniProtKB-KW"/>
</dbReference>
<dbReference type="Proteomes" id="UP000317893">
    <property type="component" value="Unassembled WGS sequence"/>
</dbReference>
<organism evidence="2 3">
    <name type="scientific">Lapillicoccus jejuensis</name>
    <dbReference type="NCBI Taxonomy" id="402171"/>
    <lineage>
        <taxon>Bacteria</taxon>
        <taxon>Bacillati</taxon>
        <taxon>Actinomycetota</taxon>
        <taxon>Actinomycetes</taxon>
        <taxon>Micrococcales</taxon>
        <taxon>Intrasporangiaceae</taxon>
        <taxon>Lapillicoccus</taxon>
    </lineage>
</organism>
<proteinExistence type="predicted"/>
<protein>
    <submittedName>
        <fullName evidence="2">Methyltransferase family protein</fullName>
    </submittedName>
</protein>
<dbReference type="InterPro" id="IPR013216">
    <property type="entry name" value="Methyltransf_11"/>
</dbReference>
<gene>
    <name evidence="2" type="ORF">FB458_3137</name>
</gene>
<feature type="domain" description="Methyltransferase type 11" evidence="1">
    <location>
        <begin position="40"/>
        <end position="132"/>
    </location>
</feature>